<comment type="caution">
    <text evidence="1">The sequence shown here is derived from an EMBL/GenBank/DDBJ whole genome shotgun (WGS) entry which is preliminary data.</text>
</comment>
<gene>
    <name evidence="1" type="ORF">MES5069_310001</name>
</gene>
<name>A0ABN8JWS0_9HYPH</name>
<dbReference type="Pfam" id="PF08843">
    <property type="entry name" value="AbiEii"/>
    <property type="match status" value="1"/>
</dbReference>
<evidence type="ECO:0000313" key="2">
    <source>
        <dbReference type="Proteomes" id="UP001153050"/>
    </source>
</evidence>
<dbReference type="EMBL" id="CAKXZT010000126">
    <property type="protein sequence ID" value="CAH2402265.1"/>
    <property type="molecule type" value="Genomic_DNA"/>
</dbReference>
<sequence length="178" mass="19363">MEVDEADPDGQTLLLWYPEVEPRDSAYVRPAIRLESGAKSALDPNRPITITPYVAEEVAGIDLTVANVTTIEATRTFWDKVVIAHGLRAAGTSGAANCGRKASGCLGTTMTCTVFSDPRPERPRSAISILVPIVSGTHECFSTVPTMTSPQQSRAASRSRPLQRWWTRSRATMPIPRP</sequence>
<evidence type="ECO:0000313" key="1">
    <source>
        <dbReference type="EMBL" id="CAH2402265.1"/>
    </source>
</evidence>
<protein>
    <submittedName>
        <fullName evidence="1">Uncharacterized protein</fullName>
    </submittedName>
</protein>
<proteinExistence type="predicted"/>
<dbReference type="InterPro" id="IPR014942">
    <property type="entry name" value="AbiEii"/>
</dbReference>
<accession>A0ABN8JWS0</accession>
<reference evidence="1 2" key="1">
    <citation type="submission" date="2022-03" db="EMBL/GenBank/DDBJ databases">
        <authorList>
            <person name="Brunel B."/>
        </authorList>
    </citation>
    <scope>NUCLEOTIDE SEQUENCE [LARGE SCALE GENOMIC DNA]</scope>
    <source>
        <strain evidence="1">STM5069sample</strain>
    </source>
</reference>
<keyword evidence="2" id="KW-1185">Reference proteome</keyword>
<organism evidence="1 2">
    <name type="scientific">Mesorhizobium escarrei</name>
    <dbReference type="NCBI Taxonomy" id="666018"/>
    <lineage>
        <taxon>Bacteria</taxon>
        <taxon>Pseudomonadati</taxon>
        <taxon>Pseudomonadota</taxon>
        <taxon>Alphaproteobacteria</taxon>
        <taxon>Hyphomicrobiales</taxon>
        <taxon>Phyllobacteriaceae</taxon>
        <taxon>Mesorhizobium</taxon>
    </lineage>
</organism>
<dbReference type="Proteomes" id="UP001153050">
    <property type="component" value="Unassembled WGS sequence"/>
</dbReference>